<evidence type="ECO:0000256" key="8">
    <source>
        <dbReference type="ARBA" id="ARBA00023288"/>
    </source>
</evidence>
<keyword evidence="8" id="KW-0449">Lipoprotein</keyword>
<dbReference type="GO" id="GO:0005886">
    <property type="term" value="C:plasma membrane"/>
    <property type="evidence" value="ECO:0007669"/>
    <property type="project" value="UniProtKB-SubCell"/>
</dbReference>
<evidence type="ECO:0000256" key="10">
    <source>
        <dbReference type="SAM" id="SignalP"/>
    </source>
</evidence>
<reference evidence="12" key="1">
    <citation type="submission" date="2016-08" db="EMBL/GenBank/DDBJ databases">
        <title>VSG repertoire of Trypanosoma brucei EATRO 1125.</title>
        <authorList>
            <person name="Cross G.A."/>
        </authorList>
    </citation>
    <scope>NUCLEOTIDE SEQUENCE</scope>
    <source>
        <strain evidence="12">EATRO 1125</strain>
    </source>
</reference>
<protein>
    <submittedName>
        <fullName evidence="12">Variant surface glycoprotein 1125.4741</fullName>
    </submittedName>
</protein>
<dbReference type="VEuPathDB" id="TriTrypDB:Tb11.v5.0125"/>
<keyword evidence="7" id="KW-0325">Glycoprotein</keyword>
<proteinExistence type="predicted"/>
<evidence type="ECO:0000256" key="7">
    <source>
        <dbReference type="ARBA" id="ARBA00023180"/>
    </source>
</evidence>
<evidence type="ECO:0000256" key="3">
    <source>
        <dbReference type="ARBA" id="ARBA00022475"/>
    </source>
</evidence>
<evidence type="ECO:0000256" key="5">
    <source>
        <dbReference type="ARBA" id="ARBA00022729"/>
    </source>
</evidence>
<evidence type="ECO:0000256" key="9">
    <source>
        <dbReference type="SAM" id="MobiDB-lite"/>
    </source>
</evidence>
<evidence type="ECO:0000256" key="6">
    <source>
        <dbReference type="ARBA" id="ARBA00023136"/>
    </source>
</evidence>
<dbReference type="GO" id="GO:0098552">
    <property type="term" value="C:side of membrane"/>
    <property type="evidence" value="ECO:0007669"/>
    <property type="project" value="UniProtKB-KW"/>
</dbReference>
<name>A0A1J0RAQ0_9TRYP</name>
<feature type="chain" id="PRO_5013334800" evidence="10">
    <location>
        <begin position="21"/>
        <end position="465"/>
    </location>
</feature>
<dbReference type="EMBL" id="KX700997">
    <property type="protein sequence ID" value="APD74953.1"/>
    <property type="molecule type" value="Genomic_DNA"/>
</dbReference>
<keyword evidence="4" id="KW-0336">GPI-anchor</keyword>
<evidence type="ECO:0000313" key="12">
    <source>
        <dbReference type="EMBL" id="APD74953.1"/>
    </source>
</evidence>
<comment type="function">
    <text evidence="1">VSG forms a coat on the surface of the parasite. The trypanosome evades the immune response of the host by expressing a series of antigenically distinct VSGs from an estimated 1000 VSG genes.</text>
</comment>
<organism evidence="12">
    <name type="scientific">Trypanosoma brucei</name>
    <dbReference type="NCBI Taxonomy" id="5691"/>
    <lineage>
        <taxon>Eukaryota</taxon>
        <taxon>Discoba</taxon>
        <taxon>Euglenozoa</taxon>
        <taxon>Kinetoplastea</taxon>
        <taxon>Metakinetoplastina</taxon>
        <taxon>Trypanosomatida</taxon>
        <taxon>Trypanosomatidae</taxon>
        <taxon>Trypanosoma</taxon>
    </lineage>
</organism>
<evidence type="ECO:0000256" key="2">
    <source>
        <dbReference type="ARBA" id="ARBA00004609"/>
    </source>
</evidence>
<accession>A0A1J0RAQ0</accession>
<dbReference type="InterPro" id="IPR025932">
    <property type="entry name" value="Trypano_VSG_B_N_dom"/>
</dbReference>
<feature type="signal peptide" evidence="10">
    <location>
        <begin position="1"/>
        <end position="20"/>
    </location>
</feature>
<feature type="region of interest" description="Disordered" evidence="9">
    <location>
        <begin position="427"/>
        <end position="465"/>
    </location>
</feature>
<comment type="subcellular location">
    <subcellularLocation>
        <location evidence="2">Cell membrane</location>
        <topology evidence="2">Lipid-anchor</topology>
        <topology evidence="2">GPI-anchor</topology>
    </subcellularLocation>
</comment>
<keyword evidence="3" id="KW-1003">Cell membrane</keyword>
<dbReference type="AlphaFoldDB" id="A0A1J0RAQ0"/>
<dbReference type="VEuPathDB" id="TriTrypDB:Tb427_000455000"/>
<keyword evidence="6" id="KW-0472">Membrane</keyword>
<evidence type="ECO:0000259" key="11">
    <source>
        <dbReference type="Pfam" id="PF13206"/>
    </source>
</evidence>
<evidence type="ECO:0000256" key="1">
    <source>
        <dbReference type="ARBA" id="ARBA00002523"/>
    </source>
</evidence>
<sequence length="465" mass="50251">MLAAALFLALILTRLSDRSAADIGDGANIYEFKQLCRLAGLARHGIKTPTTTDEGLQAYQKIQELNMTLSPPQWQAMFKKDAQGNEWPQKPPKESEQTTNWPEFWPEWAAAAKAIDNPDTLSKLKKEADLDSLSQEQWEGARPSVAALAAKAHETYIKLKEAKAEANNADAKQAAKLIAEAVYGKEQCPETSVDASTTFDGSSDDRGNNCKVTANKPGAKTVVATIICLCARTATNFQKNACFYTNTGTADWNGQKSAAQTQWAAISKYCGYTTEQAEPEATITEALNALTSSLYYNGPSAYLGAFHATGCSGSSQDGVCVEYTIDNNKPEAKIEAVAWIAKLRQAASGLRKARAGATNAQTLSVMLQADLKAAQKVAKQVAQSVKPTLTKNEENVKELTKEINAICSQHDNKSKTCPTDKCNYDEKANKCKPKKGTETTAAGAGEQTGGTKERGEMQREIANRL</sequence>
<feature type="domain" description="Trypanosome variant surface glycoprotein B-type N-terminal" evidence="11">
    <location>
        <begin position="12"/>
        <end position="364"/>
    </location>
</feature>
<dbReference type="Pfam" id="PF13206">
    <property type="entry name" value="VSG_B"/>
    <property type="match status" value="1"/>
</dbReference>
<evidence type="ECO:0000256" key="4">
    <source>
        <dbReference type="ARBA" id="ARBA00022622"/>
    </source>
</evidence>
<feature type="compositionally biased region" description="Basic and acidic residues" evidence="9">
    <location>
        <begin position="451"/>
        <end position="465"/>
    </location>
</feature>
<keyword evidence="5 10" id="KW-0732">Signal</keyword>